<feature type="transmembrane region" description="Helical" evidence="1">
    <location>
        <begin position="29"/>
        <end position="50"/>
    </location>
</feature>
<evidence type="ECO:0000313" key="4">
    <source>
        <dbReference type="Proteomes" id="UP000037843"/>
    </source>
</evidence>
<dbReference type="AlphaFoldDB" id="A0A7V8RXH7"/>
<keyword evidence="1" id="KW-0472">Membrane</keyword>
<dbReference type="Proteomes" id="UP000037962">
    <property type="component" value="Unassembled WGS sequence"/>
</dbReference>
<feature type="transmembrane region" description="Helical" evidence="1">
    <location>
        <begin position="104"/>
        <end position="126"/>
    </location>
</feature>
<comment type="caution">
    <text evidence="2">The sequence shown here is derived from an EMBL/GenBank/DDBJ whole genome shotgun (WGS) entry which is preliminary data.</text>
</comment>
<dbReference type="RefSeq" id="WP_043075863.1">
    <property type="nucleotide sequence ID" value="NZ_LJFT01000015.1"/>
</dbReference>
<keyword evidence="5" id="KW-1185">Reference proteome</keyword>
<evidence type="ECO:0000313" key="5">
    <source>
        <dbReference type="Proteomes" id="UP000037962"/>
    </source>
</evidence>
<organism evidence="2 4">
    <name type="scientific">Mycobacteroides immunogenum</name>
    <dbReference type="NCBI Taxonomy" id="83262"/>
    <lineage>
        <taxon>Bacteria</taxon>
        <taxon>Bacillati</taxon>
        <taxon>Actinomycetota</taxon>
        <taxon>Actinomycetes</taxon>
        <taxon>Mycobacteriales</taxon>
        <taxon>Mycobacteriaceae</taxon>
        <taxon>Mycobacteroides</taxon>
    </lineage>
</organism>
<reference evidence="4 5" key="1">
    <citation type="submission" date="2015-09" db="EMBL/GenBank/DDBJ databases">
        <title>Genome Sequences of Mycobacterium immunogenum Isolates, Recuperated from a Chloraminated Drinking Water Distribution System Simulator Subjected to Episodes of Nitrification.</title>
        <authorList>
            <person name="Gomez-Alvarez V."/>
            <person name="Revetta R.P."/>
        </authorList>
    </citation>
    <scope>NUCLEOTIDE SEQUENCE [LARGE SCALE GENOMIC DNA]</scope>
    <source>
        <strain evidence="2 4">H008</strain>
        <strain evidence="3 5">H076</strain>
    </source>
</reference>
<proteinExistence type="predicted"/>
<feature type="transmembrane region" description="Helical" evidence="1">
    <location>
        <begin position="81"/>
        <end position="98"/>
    </location>
</feature>
<evidence type="ECO:0000313" key="2">
    <source>
        <dbReference type="EMBL" id="KPG14518.1"/>
    </source>
</evidence>
<dbReference type="Proteomes" id="UP000037843">
    <property type="component" value="Unassembled WGS sequence"/>
</dbReference>
<accession>A0A7V8RXH7</accession>
<name>A0A7V8RXH7_9MYCO</name>
<protein>
    <submittedName>
        <fullName evidence="2">Uncharacterized protein</fullName>
    </submittedName>
</protein>
<sequence length="155" mass="16612">MLHRSLPVSVPLAVGFTAWHFSVALQPQILLPAAALTTAALMGLSAITFTRLKDAAAVSKPEVGVDPATTAYQLFRRVNRAAVEALLLGGLCVLGMCIGERWQWITSAALLAGLTYVGIRLLGVLLSLRQQAEHVIGDRYVPIGEQSKPDIRIAQ</sequence>
<dbReference type="EMBL" id="LJFS01000027">
    <property type="protein sequence ID" value="KPG30228.1"/>
    <property type="molecule type" value="Genomic_DNA"/>
</dbReference>
<gene>
    <name evidence="2" type="ORF">AN908_08370</name>
    <name evidence="3" type="ORF">AN912_19530</name>
</gene>
<evidence type="ECO:0000313" key="3">
    <source>
        <dbReference type="EMBL" id="KPG30228.1"/>
    </source>
</evidence>
<dbReference type="EMBL" id="LJFO01000003">
    <property type="protein sequence ID" value="KPG14518.1"/>
    <property type="molecule type" value="Genomic_DNA"/>
</dbReference>
<keyword evidence="1" id="KW-1133">Transmembrane helix</keyword>
<keyword evidence="1" id="KW-0812">Transmembrane</keyword>
<evidence type="ECO:0000256" key="1">
    <source>
        <dbReference type="SAM" id="Phobius"/>
    </source>
</evidence>